<organism evidence="2 3">
    <name type="scientific">Romanomermis culicivorax</name>
    <name type="common">Nematode worm</name>
    <dbReference type="NCBI Taxonomy" id="13658"/>
    <lineage>
        <taxon>Eukaryota</taxon>
        <taxon>Metazoa</taxon>
        <taxon>Ecdysozoa</taxon>
        <taxon>Nematoda</taxon>
        <taxon>Enoplea</taxon>
        <taxon>Dorylaimia</taxon>
        <taxon>Mermithida</taxon>
        <taxon>Mermithoidea</taxon>
        <taxon>Mermithidae</taxon>
        <taxon>Romanomermis</taxon>
    </lineage>
</organism>
<name>A0A915IJB0_ROMCU</name>
<reference evidence="3" key="1">
    <citation type="submission" date="2022-11" db="UniProtKB">
        <authorList>
            <consortium name="WormBaseParasite"/>
        </authorList>
    </citation>
    <scope>IDENTIFICATION</scope>
</reference>
<dbReference type="AlphaFoldDB" id="A0A915IJB0"/>
<proteinExistence type="predicted"/>
<evidence type="ECO:0000313" key="2">
    <source>
        <dbReference type="Proteomes" id="UP000887565"/>
    </source>
</evidence>
<evidence type="ECO:0000256" key="1">
    <source>
        <dbReference type="SAM" id="Coils"/>
    </source>
</evidence>
<dbReference type="Proteomes" id="UP000887565">
    <property type="component" value="Unplaced"/>
</dbReference>
<protein>
    <submittedName>
        <fullName evidence="3">Uncharacterized protein</fullName>
    </submittedName>
</protein>
<keyword evidence="2" id="KW-1185">Reference proteome</keyword>
<keyword evidence="1" id="KW-0175">Coiled coil</keyword>
<dbReference type="WBParaSite" id="nRc.2.0.1.t13944-RA">
    <property type="protein sequence ID" value="nRc.2.0.1.t13944-RA"/>
    <property type="gene ID" value="nRc.2.0.1.g13944"/>
</dbReference>
<feature type="coiled-coil region" evidence="1">
    <location>
        <begin position="223"/>
        <end position="250"/>
    </location>
</feature>
<evidence type="ECO:0000313" key="3">
    <source>
        <dbReference type="WBParaSite" id="nRc.2.0.1.t13944-RA"/>
    </source>
</evidence>
<sequence length="317" mass="35572">MELEINLLLAQSIISLSAAKTGAPSLPSALIPFVQLARTVKARYEYIRDTDISTKLSRITAGHFLENCNYRFRSKADFQAECFNLLAIGSVPSKKATLSSIVSGTAKLMSLLEMQNVMMEWHEQNGSFKLLTLKLIHRPFFRKDRRQFDLKKYNTMCEYKQGGCTLTRHHLSFPILTSFSQRIKMHLHAKCSGINSIAYKAIDGCGAMFKFFCSNCLPNVDHMLAVEKRVLELSAQLQDLTSKINLLNTNWLAPSQTIGAIVPNNLDNWSTIFEPTPPIKSFVDAVNEAVELSLKQRNAVLFGLPETDDDLGLFVSC</sequence>
<accession>A0A915IJB0</accession>